<keyword evidence="2" id="KW-1003">Cell membrane</keyword>
<comment type="caution">
    <text evidence="7">The sequence shown here is derived from an EMBL/GenBank/DDBJ whole genome shotgun (WGS) entry which is preliminary data.</text>
</comment>
<feature type="transmembrane region" description="Helical" evidence="6">
    <location>
        <begin position="268"/>
        <end position="295"/>
    </location>
</feature>
<sequence>MGSRPIGRLLVSFSLPALVGMLVYATYNIVDTAFVGRLGHEAIAALTVVWPLNLVMIALSVGVGVGANSLIARRLGAGDKEQANRAGAQAILLALISGLVVAAVVAGRLEPILRLLGASPEIMPYARDYLSVIIPFAPLVFFPMVANNLIRAEGNPVYSMVIMVISALTNIVLDPLFIFGLGPFPALGVRGAAIATVIAQAVGALLYLGYFAGRLSGYRFRARDFLPAPRLWGAIYAVGAPSMAIQLSGSVVQAVVNNIAVGFGPMTLAALGVIFRLFAFALMPCLGIAQGVLPLAGYNFGAHRLDRVREVVTRGALAATGITTTAGALFLLFPSFFVGIFNREPE</sequence>
<keyword evidence="3 6" id="KW-0812">Transmembrane</keyword>
<dbReference type="EMBL" id="DSBX01000258">
    <property type="protein sequence ID" value="HDQ99986.1"/>
    <property type="molecule type" value="Genomic_DNA"/>
</dbReference>
<proteinExistence type="predicted"/>
<feature type="transmembrane region" description="Helical" evidence="6">
    <location>
        <begin position="187"/>
        <end position="210"/>
    </location>
</feature>
<dbReference type="GO" id="GO:0042910">
    <property type="term" value="F:xenobiotic transmembrane transporter activity"/>
    <property type="evidence" value="ECO:0007669"/>
    <property type="project" value="InterPro"/>
</dbReference>
<dbReference type="NCBIfam" id="TIGR00797">
    <property type="entry name" value="matE"/>
    <property type="match status" value="1"/>
</dbReference>
<evidence type="ECO:0000256" key="3">
    <source>
        <dbReference type="ARBA" id="ARBA00022692"/>
    </source>
</evidence>
<feature type="transmembrane region" description="Helical" evidence="6">
    <location>
        <begin position="129"/>
        <end position="150"/>
    </location>
</feature>
<name>A0A7V0T6S0_UNCW3</name>
<dbReference type="GO" id="GO:0005886">
    <property type="term" value="C:plasma membrane"/>
    <property type="evidence" value="ECO:0007669"/>
    <property type="project" value="UniProtKB-SubCell"/>
</dbReference>
<dbReference type="InterPro" id="IPR045070">
    <property type="entry name" value="MATE_MepA-like"/>
</dbReference>
<dbReference type="Pfam" id="PF01554">
    <property type="entry name" value="MatE"/>
    <property type="match status" value="2"/>
</dbReference>
<dbReference type="PANTHER" id="PTHR43823">
    <property type="entry name" value="SPORULATION PROTEIN YKVU"/>
    <property type="match status" value="1"/>
</dbReference>
<feature type="transmembrane region" description="Helical" evidence="6">
    <location>
        <begin position="9"/>
        <end position="30"/>
    </location>
</feature>
<evidence type="ECO:0000256" key="2">
    <source>
        <dbReference type="ARBA" id="ARBA00022475"/>
    </source>
</evidence>
<evidence type="ECO:0000256" key="4">
    <source>
        <dbReference type="ARBA" id="ARBA00022989"/>
    </source>
</evidence>
<evidence type="ECO:0000256" key="1">
    <source>
        <dbReference type="ARBA" id="ARBA00004651"/>
    </source>
</evidence>
<dbReference type="GO" id="GO:0015297">
    <property type="term" value="F:antiporter activity"/>
    <property type="evidence" value="ECO:0007669"/>
    <property type="project" value="InterPro"/>
</dbReference>
<dbReference type="CDD" id="cd13143">
    <property type="entry name" value="MATE_MepA_like"/>
    <property type="match status" value="1"/>
</dbReference>
<keyword evidence="5 6" id="KW-0472">Membrane</keyword>
<comment type="subcellular location">
    <subcellularLocation>
        <location evidence="1">Cell membrane</location>
        <topology evidence="1">Multi-pass membrane protein</topology>
    </subcellularLocation>
</comment>
<feature type="transmembrane region" description="Helical" evidence="6">
    <location>
        <begin position="157"/>
        <end position="181"/>
    </location>
</feature>
<dbReference type="AlphaFoldDB" id="A0A7V0T6S0"/>
<evidence type="ECO:0000313" key="7">
    <source>
        <dbReference type="EMBL" id="HDQ99986.1"/>
    </source>
</evidence>
<protein>
    <submittedName>
        <fullName evidence="7">MATE family efflux transporter</fullName>
    </submittedName>
</protein>
<feature type="transmembrane region" description="Helical" evidence="6">
    <location>
        <begin position="42"/>
        <end position="65"/>
    </location>
</feature>
<feature type="transmembrane region" description="Helical" evidence="6">
    <location>
        <begin position="231"/>
        <end position="256"/>
    </location>
</feature>
<dbReference type="InterPro" id="IPR002528">
    <property type="entry name" value="MATE_fam"/>
</dbReference>
<feature type="transmembrane region" description="Helical" evidence="6">
    <location>
        <begin position="316"/>
        <end position="341"/>
    </location>
</feature>
<accession>A0A7V0T6S0</accession>
<feature type="non-terminal residue" evidence="7">
    <location>
        <position position="346"/>
    </location>
</feature>
<feature type="transmembrane region" description="Helical" evidence="6">
    <location>
        <begin position="86"/>
        <end position="109"/>
    </location>
</feature>
<dbReference type="Proteomes" id="UP000885672">
    <property type="component" value="Unassembled WGS sequence"/>
</dbReference>
<keyword evidence="4 6" id="KW-1133">Transmembrane helix</keyword>
<evidence type="ECO:0000256" key="5">
    <source>
        <dbReference type="ARBA" id="ARBA00023136"/>
    </source>
</evidence>
<gene>
    <name evidence="7" type="ORF">ENN51_06865</name>
</gene>
<organism evidence="7">
    <name type="scientific">candidate division WOR-3 bacterium</name>
    <dbReference type="NCBI Taxonomy" id="2052148"/>
    <lineage>
        <taxon>Bacteria</taxon>
        <taxon>Bacteria division WOR-3</taxon>
    </lineage>
</organism>
<reference evidence="7" key="1">
    <citation type="journal article" date="2020" name="mSystems">
        <title>Genome- and Community-Level Interaction Insights into Carbon Utilization and Element Cycling Functions of Hydrothermarchaeota in Hydrothermal Sediment.</title>
        <authorList>
            <person name="Zhou Z."/>
            <person name="Liu Y."/>
            <person name="Xu W."/>
            <person name="Pan J."/>
            <person name="Luo Z.H."/>
            <person name="Li M."/>
        </authorList>
    </citation>
    <scope>NUCLEOTIDE SEQUENCE [LARGE SCALE GENOMIC DNA]</scope>
    <source>
        <strain evidence="7">SpSt-1182</strain>
    </source>
</reference>
<dbReference type="PANTHER" id="PTHR43823:SF3">
    <property type="entry name" value="MULTIDRUG EXPORT PROTEIN MEPA"/>
    <property type="match status" value="1"/>
</dbReference>
<dbReference type="InterPro" id="IPR051327">
    <property type="entry name" value="MATE_MepA_subfamily"/>
</dbReference>
<evidence type="ECO:0000256" key="6">
    <source>
        <dbReference type="SAM" id="Phobius"/>
    </source>
</evidence>